<accession>A0A7W4VV74</accession>
<keyword evidence="1" id="KW-0805">Transcription regulation</keyword>
<evidence type="ECO:0000256" key="1">
    <source>
        <dbReference type="ARBA" id="ARBA00023015"/>
    </source>
</evidence>
<evidence type="ECO:0000256" key="3">
    <source>
        <dbReference type="ARBA" id="ARBA00023163"/>
    </source>
</evidence>
<gene>
    <name evidence="5" type="ORF">FHU40_002201</name>
</gene>
<dbReference type="Gene3D" id="3.40.50.2300">
    <property type="match status" value="2"/>
</dbReference>
<feature type="domain" description="Transcriptional regulator LacI/GalR-like sensor" evidence="4">
    <location>
        <begin position="7"/>
        <end position="53"/>
    </location>
</feature>
<evidence type="ECO:0000313" key="6">
    <source>
        <dbReference type="Proteomes" id="UP000589626"/>
    </source>
</evidence>
<sequence>MDRYARAGPLSTVRQAVARKGEIAVASLLAVIRGGPSATDTLLPTELVVRESTSAFP</sequence>
<evidence type="ECO:0000259" key="4">
    <source>
        <dbReference type="Pfam" id="PF13377"/>
    </source>
</evidence>
<evidence type="ECO:0000256" key="2">
    <source>
        <dbReference type="ARBA" id="ARBA00023125"/>
    </source>
</evidence>
<name>A0A7W4VV74_9ACTN</name>
<protein>
    <submittedName>
        <fullName evidence="5">DNA-binding LacI/PurR family transcriptional regulator</fullName>
    </submittedName>
</protein>
<keyword evidence="2 5" id="KW-0238">DNA-binding</keyword>
<dbReference type="SUPFAM" id="SSF53822">
    <property type="entry name" value="Periplasmic binding protein-like I"/>
    <property type="match status" value="1"/>
</dbReference>
<comment type="caution">
    <text evidence="5">The sequence shown here is derived from an EMBL/GenBank/DDBJ whole genome shotgun (WGS) entry which is preliminary data.</text>
</comment>
<dbReference type="EMBL" id="JACHWR010000002">
    <property type="protein sequence ID" value="MBB3042383.1"/>
    <property type="molecule type" value="Genomic_DNA"/>
</dbReference>
<organism evidence="5 6">
    <name type="scientific">Nocardioides soli</name>
    <dbReference type="NCBI Taxonomy" id="1036020"/>
    <lineage>
        <taxon>Bacteria</taxon>
        <taxon>Bacillati</taxon>
        <taxon>Actinomycetota</taxon>
        <taxon>Actinomycetes</taxon>
        <taxon>Propionibacteriales</taxon>
        <taxon>Nocardioidaceae</taxon>
        <taxon>Nocardioides</taxon>
    </lineage>
</organism>
<dbReference type="RefSeq" id="WP_183592356.1">
    <property type="nucleotide sequence ID" value="NZ_JACHWR010000002.1"/>
</dbReference>
<dbReference type="AlphaFoldDB" id="A0A7W4VV74"/>
<dbReference type="InterPro" id="IPR046335">
    <property type="entry name" value="LacI/GalR-like_sensor"/>
</dbReference>
<dbReference type="GO" id="GO:0003677">
    <property type="term" value="F:DNA binding"/>
    <property type="evidence" value="ECO:0007669"/>
    <property type="project" value="UniProtKB-KW"/>
</dbReference>
<reference evidence="5 6" key="1">
    <citation type="submission" date="2020-08" db="EMBL/GenBank/DDBJ databases">
        <title>Sequencing the genomes of 1000 actinobacteria strains.</title>
        <authorList>
            <person name="Klenk H.-P."/>
        </authorList>
    </citation>
    <scope>NUCLEOTIDE SEQUENCE [LARGE SCALE GENOMIC DNA]</scope>
    <source>
        <strain evidence="5 6">DSM 105498</strain>
    </source>
</reference>
<keyword evidence="6" id="KW-1185">Reference proteome</keyword>
<evidence type="ECO:0000313" key="5">
    <source>
        <dbReference type="EMBL" id="MBB3042383.1"/>
    </source>
</evidence>
<proteinExistence type="predicted"/>
<dbReference type="Pfam" id="PF13377">
    <property type="entry name" value="Peripla_BP_3"/>
    <property type="match status" value="1"/>
</dbReference>
<dbReference type="Proteomes" id="UP000589626">
    <property type="component" value="Unassembled WGS sequence"/>
</dbReference>
<dbReference type="InterPro" id="IPR028082">
    <property type="entry name" value="Peripla_BP_I"/>
</dbReference>
<keyword evidence="3" id="KW-0804">Transcription</keyword>